<reference evidence="3" key="1">
    <citation type="submission" date="2020-07" db="EMBL/GenBank/DDBJ databases">
        <title>novel species isolated from the respiratory tract of Marmot.</title>
        <authorList>
            <person name="Zhang G."/>
        </authorList>
    </citation>
    <scope>NUCLEOTIDE SEQUENCE [LARGE SCALE GENOMIC DNA]</scope>
    <source>
        <strain evidence="3">686</strain>
    </source>
</reference>
<dbReference type="Proteomes" id="UP000515663">
    <property type="component" value="Chromosome"/>
</dbReference>
<evidence type="ECO:0000259" key="1">
    <source>
        <dbReference type="Pfam" id="PF01590"/>
    </source>
</evidence>
<name>A0A7D7LWX6_9ACTN</name>
<evidence type="ECO:0000313" key="3">
    <source>
        <dbReference type="Proteomes" id="UP000515663"/>
    </source>
</evidence>
<proteinExistence type="predicted"/>
<dbReference type="Gene3D" id="3.30.450.40">
    <property type="match status" value="1"/>
</dbReference>
<dbReference type="RefSeq" id="WP_219849695.1">
    <property type="nucleotide sequence ID" value="NZ_CP059491.1"/>
</dbReference>
<dbReference type="KEGG" id="gji:H1R19_17625"/>
<sequence>MSSNIENGVDAPEIIAAAGDAVPPAGATASETTGSEVRAGETLSALFADSPDEAVVAVLQALRGNDTAIAPTLRAVLADPDRIRAIEDSGLLDGTPNPGLDEAVRLTVDALGVPYAAVNVITADGQTQAALAWSAGDVEGSRTRPLLDSLCVLAVASGSPLVIDDIADHPVLSGHSTATKGEVTAYIGIPLADNDGHVIGTFCASDSAPHHWSATEVQLISDLSVVVRELIFGA</sequence>
<dbReference type="InterPro" id="IPR029016">
    <property type="entry name" value="GAF-like_dom_sf"/>
</dbReference>
<dbReference type="PANTHER" id="PTHR43102">
    <property type="entry name" value="SLR1143 PROTEIN"/>
    <property type="match status" value="1"/>
</dbReference>
<dbReference type="EMBL" id="CP059491">
    <property type="protein sequence ID" value="QMT00694.1"/>
    <property type="molecule type" value="Genomic_DNA"/>
</dbReference>
<gene>
    <name evidence="2" type="ORF">H1R19_17625</name>
</gene>
<dbReference type="Pfam" id="PF01590">
    <property type="entry name" value="GAF"/>
    <property type="match status" value="1"/>
</dbReference>
<dbReference type="InterPro" id="IPR003018">
    <property type="entry name" value="GAF"/>
</dbReference>
<feature type="domain" description="GAF" evidence="1">
    <location>
        <begin position="100"/>
        <end position="224"/>
    </location>
</feature>
<accession>A0A7D7LWX6</accession>
<dbReference type="AlphaFoldDB" id="A0A7D7LWX6"/>
<evidence type="ECO:0000313" key="2">
    <source>
        <dbReference type="EMBL" id="QMT00694.1"/>
    </source>
</evidence>
<keyword evidence="3" id="KW-1185">Reference proteome</keyword>
<organism evidence="2 3">
    <name type="scientific">Gordonia jinghuaiqii</name>
    <dbReference type="NCBI Taxonomy" id="2758710"/>
    <lineage>
        <taxon>Bacteria</taxon>
        <taxon>Bacillati</taxon>
        <taxon>Actinomycetota</taxon>
        <taxon>Actinomycetes</taxon>
        <taxon>Mycobacteriales</taxon>
        <taxon>Gordoniaceae</taxon>
        <taxon>Gordonia</taxon>
    </lineage>
</organism>
<dbReference type="SUPFAM" id="SSF55781">
    <property type="entry name" value="GAF domain-like"/>
    <property type="match status" value="1"/>
</dbReference>
<protein>
    <submittedName>
        <fullName evidence="2">GAF domain-containing protein</fullName>
    </submittedName>
</protein>
<dbReference type="PANTHER" id="PTHR43102:SF2">
    <property type="entry name" value="GAF DOMAIN-CONTAINING PROTEIN"/>
    <property type="match status" value="1"/>
</dbReference>